<feature type="transmembrane region" description="Helical" evidence="8">
    <location>
        <begin position="48"/>
        <end position="69"/>
    </location>
</feature>
<dbReference type="NCBIfam" id="TIGR02119">
    <property type="entry name" value="panF"/>
    <property type="match status" value="1"/>
</dbReference>
<feature type="transmembrane region" description="Helical" evidence="8">
    <location>
        <begin position="6"/>
        <end position="27"/>
    </location>
</feature>
<dbReference type="Gene3D" id="1.20.1730.10">
    <property type="entry name" value="Sodium/glucose cotransporter"/>
    <property type="match status" value="1"/>
</dbReference>
<evidence type="ECO:0000313" key="14">
    <source>
        <dbReference type="Proteomes" id="UP000283497"/>
    </source>
</evidence>
<name>A0A173SPM0_9FIRM</name>
<feature type="transmembrane region" description="Helical" evidence="8">
    <location>
        <begin position="197"/>
        <end position="218"/>
    </location>
</feature>
<evidence type="ECO:0000256" key="8">
    <source>
        <dbReference type="SAM" id="Phobius"/>
    </source>
</evidence>
<dbReference type="CDD" id="cd10327">
    <property type="entry name" value="SLC5sbd_PanF"/>
    <property type="match status" value="1"/>
</dbReference>
<dbReference type="InterPro" id="IPR050277">
    <property type="entry name" value="Sodium:Solute_Symporter"/>
</dbReference>
<feature type="transmembrane region" description="Helical" evidence="8">
    <location>
        <begin position="238"/>
        <end position="258"/>
    </location>
</feature>
<keyword evidence="6 8" id="KW-0472">Membrane</keyword>
<feature type="transmembrane region" description="Helical" evidence="8">
    <location>
        <begin position="129"/>
        <end position="147"/>
    </location>
</feature>
<dbReference type="EMBL" id="CYYC01000010">
    <property type="protein sequence ID" value="CUM91629.1"/>
    <property type="molecule type" value="Genomic_DNA"/>
</dbReference>
<protein>
    <submittedName>
        <fullName evidence="9">Pantothenate permease</fullName>
    </submittedName>
    <submittedName>
        <fullName evidence="11">Sodium/pantothenate symporter</fullName>
    </submittedName>
</protein>
<evidence type="ECO:0000313" key="13">
    <source>
        <dbReference type="Proteomes" id="UP000095679"/>
    </source>
</evidence>
<dbReference type="PROSITE" id="PS50283">
    <property type="entry name" value="NA_SOLUT_SYMP_3"/>
    <property type="match status" value="1"/>
</dbReference>
<evidence type="ECO:0000256" key="4">
    <source>
        <dbReference type="ARBA" id="ARBA00022692"/>
    </source>
</evidence>
<dbReference type="InterPro" id="IPR011849">
    <property type="entry name" value="Na/pantothenate_symporter"/>
</dbReference>
<dbReference type="AlphaFoldDB" id="A0A173SPM0"/>
<feature type="transmembrane region" description="Helical" evidence="8">
    <location>
        <begin position="404"/>
        <end position="424"/>
    </location>
</feature>
<feature type="transmembrane region" description="Helical" evidence="8">
    <location>
        <begin position="459"/>
        <end position="477"/>
    </location>
</feature>
<dbReference type="Pfam" id="PF00474">
    <property type="entry name" value="SSF"/>
    <property type="match status" value="1"/>
</dbReference>
<gene>
    <name evidence="9" type="primary">panF</name>
    <name evidence="11" type="ORF">DW068_08385</name>
    <name evidence="10" type="ORF">ERS852450_03274</name>
    <name evidence="9" type="ORF">ERS852578_01059</name>
</gene>
<dbReference type="EMBL" id="QRNJ01000029">
    <property type="protein sequence ID" value="RHK39022.1"/>
    <property type="molecule type" value="Genomic_DNA"/>
</dbReference>
<dbReference type="InterPro" id="IPR001734">
    <property type="entry name" value="Na/solute_symporter"/>
</dbReference>
<dbReference type="PANTHER" id="PTHR48086">
    <property type="entry name" value="SODIUM/PROLINE SYMPORTER-RELATED"/>
    <property type="match status" value="1"/>
</dbReference>
<dbReference type="Proteomes" id="UP000283497">
    <property type="component" value="Unassembled WGS sequence"/>
</dbReference>
<keyword evidence="5 8" id="KW-1133">Transmembrane helix</keyword>
<reference evidence="12 13" key="1">
    <citation type="submission" date="2015-09" db="EMBL/GenBank/DDBJ databases">
        <authorList>
            <consortium name="Pathogen Informatics"/>
        </authorList>
    </citation>
    <scope>NUCLEOTIDE SEQUENCE [LARGE SCALE GENOMIC DNA]</scope>
    <source>
        <strain evidence="10 13">2789STDY5834835</strain>
        <strain evidence="9 12">2789STDY5834966</strain>
    </source>
</reference>
<dbReference type="GO" id="GO:0015233">
    <property type="term" value="F:pantothenate transmembrane transporter activity"/>
    <property type="evidence" value="ECO:0007669"/>
    <property type="project" value="InterPro"/>
</dbReference>
<dbReference type="OrthoDB" id="9810181at2"/>
<keyword evidence="4 8" id="KW-0812">Transmembrane</keyword>
<comment type="similarity">
    <text evidence="2 7">Belongs to the sodium:solute symporter (SSF) (TC 2.A.21) family.</text>
</comment>
<evidence type="ECO:0000313" key="12">
    <source>
        <dbReference type="Proteomes" id="UP000095390"/>
    </source>
</evidence>
<accession>A0A173SPM0</accession>
<dbReference type="InterPro" id="IPR038377">
    <property type="entry name" value="Na/Glc_symporter_sf"/>
</dbReference>
<dbReference type="Proteomes" id="UP000095390">
    <property type="component" value="Unassembled WGS sequence"/>
</dbReference>
<evidence type="ECO:0000256" key="5">
    <source>
        <dbReference type="ARBA" id="ARBA00022989"/>
    </source>
</evidence>
<reference evidence="11 14" key="2">
    <citation type="submission" date="2018-08" db="EMBL/GenBank/DDBJ databases">
        <title>A genome reference for cultivated species of the human gut microbiota.</title>
        <authorList>
            <person name="Zou Y."/>
            <person name="Xue W."/>
            <person name="Luo G."/>
        </authorList>
    </citation>
    <scope>NUCLEOTIDE SEQUENCE [LARGE SCALE GENOMIC DNA]</scope>
    <source>
        <strain evidence="11 14">AF45-14BH</strain>
    </source>
</reference>
<dbReference type="GO" id="GO:0036376">
    <property type="term" value="P:sodium ion export across plasma membrane"/>
    <property type="evidence" value="ECO:0007669"/>
    <property type="project" value="InterPro"/>
</dbReference>
<keyword evidence="3" id="KW-0813">Transport</keyword>
<dbReference type="GO" id="GO:0005886">
    <property type="term" value="C:plasma membrane"/>
    <property type="evidence" value="ECO:0007669"/>
    <property type="project" value="TreeGrafter"/>
</dbReference>
<feature type="transmembrane region" description="Helical" evidence="8">
    <location>
        <begin position="279"/>
        <end position="302"/>
    </location>
</feature>
<feature type="transmembrane region" description="Helical" evidence="8">
    <location>
        <begin position="378"/>
        <end position="398"/>
    </location>
</feature>
<evidence type="ECO:0000256" key="3">
    <source>
        <dbReference type="ARBA" id="ARBA00022448"/>
    </source>
</evidence>
<proteinExistence type="inferred from homology"/>
<dbReference type="NCBIfam" id="TIGR00813">
    <property type="entry name" value="sss"/>
    <property type="match status" value="1"/>
</dbReference>
<dbReference type="PANTHER" id="PTHR48086:SF4">
    <property type="entry name" value="SODIUM_PANTOTHENATE SYMPORTER"/>
    <property type="match status" value="1"/>
</dbReference>
<evidence type="ECO:0000313" key="11">
    <source>
        <dbReference type="EMBL" id="RHK39022.1"/>
    </source>
</evidence>
<dbReference type="Proteomes" id="UP000095679">
    <property type="component" value="Unassembled WGS sequence"/>
</dbReference>
<evidence type="ECO:0000256" key="6">
    <source>
        <dbReference type="ARBA" id="ARBA00023136"/>
    </source>
</evidence>
<sequence>MSANQKIILTIFVIYLALNAIIGIVFSKRQGSKQNVSSEKKFFIGGRNMNGLLLAMTTMATYTSVSSFISGPGAAGLTYGYAQAWIATVQVPVTFLVLGVLGNKLAMVSRRTGAVTVVGYLKARYKSDALVIITSLLMVAFFMAQMIGQFTGGATLISSITGLNHVVSLLIFGAVVIIYTSFGGFSAVAITDTIQGIVMCIGTFLFIFFVLKAGGGLSGIDAGLARNLPGVYDDLFSVYTPGTLISFWVLVGFGTLGLPQTAVRSMGFKNTKSLHSAMWIGALTCSFIIVGMHMAGTWAGALVDTNNLPTSDYFIPYIVQKIMPVGLAGTFLAAPMAAVMSTADSLLILASAAIVKDLWRNYVVKDNPEKIASYNKNVGKLSTLVTFAFGVVVILLTINPPDIIFFLNLFALGGLECSFFWPLIGGLFWKKGTKQAAISSSIGAAATYVFCYYNVHVAGINAVVWGLLAGAILYFAVGKATSKNGLDADIIKNCF</sequence>
<evidence type="ECO:0000256" key="7">
    <source>
        <dbReference type="RuleBase" id="RU362091"/>
    </source>
</evidence>
<evidence type="ECO:0000256" key="2">
    <source>
        <dbReference type="ARBA" id="ARBA00006434"/>
    </source>
</evidence>
<evidence type="ECO:0000313" key="9">
    <source>
        <dbReference type="EMBL" id="CUM91629.1"/>
    </source>
</evidence>
<evidence type="ECO:0000256" key="1">
    <source>
        <dbReference type="ARBA" id="ARBA00004141"/>
    </source>
</evidence>
<evidence type="ECO:0000313" key="10">
    <source>
        <dbReference type="EMBL" id="CUP21773.1"/>
    </source>
</evidence>
<dbReference type="EMBL" id="CYZL01000058">
    <property type="protein sequence ID" value="CUP21773.1"/>
    <property type="molecule type" value="Genomic_DNA"/>
</dbReference>
<feature type="transmembrane region" description="Helical" evidence="8">
    <location>
        <begin position="167"/>
        <end position="190"/>
    </location>
</feature>
<organism evidence="9 12">
    <name type="scientific">Anaerobutyricum hallii</name>
    <dbReference type="NCBI Taxonomy" id="39488"/>
    <lineage>
        <taxon>Bacteria</taxon>
        <taxon>Bacillati</taxon>
        <taxon>Bacillota</taxon>
        <taxon>Clostridia</taxon>
        <taxon>Lachnospirales</taxon>
        <taxon>Lachnospiraceae</taxon>
        <taxon>Anaerobutyricum</taxon>
    </lineage>
</organism>
<dbReference type="RefSeq" id="WP_055182721.1">
    <property type="nucleotide sequence ID" value="NZ_BLYK01000125.1"/>
</dbReference>
<feature type="transmembrane region" description="Helical" evidence="8">
    <location>
        <begin position="81"/>
        <end position="101"/>
    </location>
</feature>
<comment type="subcellular location">
    <subcellularLocation>
        <location evidence="1">Membrane</location>
        <topology evidence="1">Multi-pass membrane protein</topology>
    </subcellularLocation>
</comment>
<feature type="transmembrane region" description="Helical" evidence="8">
    <location>
        <begin position="322"/>
        <end position="355"/>
    </location>
</feature>
<dbReference type="GO" id="GO:0015081">
    <property type="term" value="F:sodium ion transmembrane transporter activity"/>
    <property type="evidence" value="ECO:0007669"/>
    <property type="project" value="InterPro"/>
</dbReference>